<dbReference type="EMBL" id="JAVDVY010000001">
    <property type="protein sequence ID" value="MDR7133127.1"/>
    <property type="molecule type" value="Genomic_DNA"/>
</dbReference>
<protein>
    <recommendedName>
        <fullName evidence="3">2OG-Fe dioxygenase family protein</fullName>
    </recommendedName>
</protein>
<keyword evidence="2" id="KW-1185">Reference proteome</keyword>
<name>A0ABU1W6P2_9GAMM</name>
<reference evidence="1 2" key="1">
    <citation type="submission" date="2023-07" db="EMBL/GenBank/DDBJ databases">
        <title>Sorghum-associated microbial communities from plants grown in Nebraska, USA.</title>
        <authorList>
            <person name="Schachtman D."/>
        </authorList>
    </citation>
    <scope>NUCLEOTIDE SEQUENCE [LARGE SCALE GENOMIC DNA]</scope>
    <source>
        <strain evidence="1 2">BE198</strain>
    </source>
</reference>
<gene>
    <name evidence="1" type="ORF">J2X06_000311</name>
</gene>
<sequence>MTLTASTPRDLADTRLTLTHALQRVGFAFVEGSCMRPLLEQVRALDDWQAFVASWDRLEPDAYLASVGRYRRRRHAVFSAERTGLVRREAHQPHYQSLKYNPLQGDIERWFEPMAESVSDGATLSSILAFTRDFFGNLSPDTGAWHIEVHQFRIEALPGEPGQPTPEGVHRDGVDYVLVLLVDRTNIVSGTTTIHDAEGRQLGSFTLTAPLDAALVDDARVFHGVTAVTPEDPSLSAHRDVLVVTLRSKARTS</sequence>
<comment type="caution">
    <text evidence="1">The sequence shown here is derived from an EMBL/GenBank/DDBJ whole genome shotgun (WGS) entry which is preliminary data.</text>
</comment>
<evidence type="ECO:0000313" key="1">
    <source>
        <dbReference type="EMBL" id="MDR7133127.1"/>
    </source>
</evidence>
<dbReference type="Proteomes" id="UP001251524">
    <property type="component" value="Unassembled WGS sequence"/>
</dbReference>
<evidence type="ECO:0008006" key="3">
    <source>
        <dbReference type="Google" id="ProtNLM"/>
    </source>
</evidence>
<dbReference type="Gene3D" id="2.60.120.620">
    <property type="entry name" value="q2cbj1_9rhob like domain"/>
    <property type="match status" value="1"/>
</dbReference>
<proteinExistence type="predicted"/>
<dbReference type="Pfam" id="PF10014">
    <property type="entry name" value="2OG-Fe_Oxy_2"/>
    <property type="match status" value="1"/>
</dbReference>
<organism evidence="1 2">
    <name type="scientific">Lysobacter niastensis</name>
    <dbReference type="NCBI Taxonomy" id="380629"/>
    <lineage>
        <taxon>Bacteria</taxon>
        <taxon>Pseudomonadati</taxon>
        <taxon>Pseudomonadota</taxon>
        <taxon>Gammaproteobacteria</taxon>
        <taxon>Lysobacterales</taxon>
        <taxon>Lysobacteraceae</taxon>
        <taxon>Lysobacter</taxon>
    </lineage>
</organism>
<evidence type="ECO:0000313" key="2">
    <source>
        <dbReference type="Proteomes" id="UP001251524"/>
    </source>
</evidence>
<dbReference type="InterPro" id="IPR018724">
    <property type="entry name" value="2OG-Fe_dioxygenase"/>
</dbReference>
<accession>A0ABU1W6P2</accession>